<sequence length="154" mass="17676">SAPPSSHDSSQPPEHLTTKQKLVWRRNKAKTNYDEQLRTTMNLFTVNQSLLQANFVNYATTTDELNCLVHVTEQASSFTIDTESTHRPYLTNLPSLIQLQVNSNDDEYDENEITTTQLLILFDCAYLPQPISSSFISVKKIWENIPRQLEHIHA</sequence>
<dbReference type="AlphaFoldDB" id="A0A8S2Y6I2"/>
<evidence type="ECO:0000313" key="1">
    <source>
        <dbReference type="EMBL" id="CAF4531101.1"/>
    </source>
</evidence>
<dbReference type="EMBL" id="CAJOBA010104270">
    <property type="protein sequence ID" value="CAF4531101.1"/>
    <property type="molecule type" value="Genomic_DNA"/>
</dbReference>
<proteinExistence type="predicted"/>
<gene>
    <name evidence="1" type="ORF">TMI583_LOCUS49055</name>
</gene>
<protein>
    <submittedName>
        <fullName evidence="1">Uncharacterized protein</fullName>
    </submittedName>
</protein>
<reference evidence="1" key="1">
    <citation type="submission" date="2021-02" db="EMBL/GenBank/DDBJ databases">
        <authorList>
            <person name="Nowell W R."/>
        </authorList>
    </citation>
    <scope>NUCLEOTIDE SEQUENCE</scope>
</reference>
<accession>A0A8S2Y6I2</accession>
<comment type="caution">
    <text evidence="1">The sequence shown here is derived from an EMBL/GenBank/DDBJ whole genome shotgun (WGS) entry which is preliminary data.</text>
</comment>
<feature type="non-terminal residue" evidence="1">
    <location>
        <position position="1"/>
    </location>
</feature>
<organism evidence="1 2">
    <name type="scientific">Didymodactylos carnosus</name>
    <dbReference type="NCBI Taxonomy" id="1234261"/>
    <lineage>
        <taxon>Eukaryota</taxon>
        <taxon>Metazoa</taxon>
        <taxon>Spiralia</taxon>
        <taxon>Gnathifera</taxon>
        <taxon>Rotifera</taxon>
        <taxon>Eurotatoria</taxon>
        <taxon>Bdelloidea</taxon>
        <taxon>Philodinida</taxon>
        <taxon>Philodinidae</taxon>
        <taxon>Didymodactylos</taxon>
    </lineage>
</organism>
<dbReference type="Proteomes" id="UP000682733">
    <property type="component" value="Unassembled WGS sequence"/>
</dbReference>
<name>A0A8S2Y6I2_9BILA</name>
<evidence type="ECO:0000313" key="2">
    <source>
        <dbReference type="Proteomes" id="UP000682733"/>
    </source>
</evidence>